<feature type="region of interest" description="Disordered" evidence="1">
    <location>
        <begin position="396"/>
        <end position="446"/>
    </location>
</feature>
<dbReference type="SMART" id="SM00256">
    <property type="entry name" value="FBOX"/>
    <property type="match status" value="1"/>
</dbReference>
<dbReference type="PANTHER" id="PTHR31111:SF120">
    <property type="entry name" value="F-BOX DOMAIN-CONTAINING PROTEIN"/>
    <property type="match status" value="1"/>
</dbReference>
<dbReference type="Pfam" id="PF00646">
    <property type="entry name" value="F-box"/>
    <property type="match status" value="1"/>
</dbReference>
<dbReference type="InterPro" id="IPR013187">
    <property type="entry name" value="F-box-assoc_dom_typ3"/>
</dbReference>
<dbReference type="CDD" id="cd22157">
    <property type="entry name" value="F-box_AtFBW1-like"/>
    <property type="match status" value="1"/>
</dbReference>
<proteinExistence type="predicted"/>
<comment type="caution">
    <text evidence="3">The sequence shown here is derived from an EMBL/GenBank/DDBJ whole genome shotgun (WGS) entry which is preliminary data.</text>
</comment>
<dbReference type="SUPFAM" id="SSF81383">
    <property type="entry name" value="F-box domain"/>
    <property type="match status" value="1"/>
</dbReference>
<feature type="compositionally biased region" description="Gly residues" evidence="1">
    <location>
        <begin position="417"/>
        <end position="429"/>
    </location>
</feature>
<protein>
    <recommendedName>
        <fullName evidence="2">F-box domain-containing protein</fullName>
    </recommendedName>
</protein>
<dbReference type="AlphaFoldDB" id="A0A8S9LYL3"/>
<name>A0A8S9LYL3_BRACR</name>
<dbReference type="NCBIfam" id="TIGR01640">
    <property type="entry name" value="F_box_assoc_1"/>
    <property type="match status" value="1"/>
</dbReference>
<evidence type="ECO:0000259" key="2">
    <source>
        <dbReference type="SMART" id="SM00256"/>
    </source>
</evidence>
<organism evidence="3">
    <name type="scientific">Brassica cretica</name>
    <name type="common">Mustard</name>
    <dbReference type="NCBI Taxonomy" id="69181"/>
    <lineage>
        <taxon>Eukaryota</taxon>
        <taxon>Viridiplantae</taxon>
        <taxon>Streptophyta</taxon>
        <taxon>Embryophyta</taxon>
        <taxon>Tracheophyta</taxon>
        <taxon>Spermatophyta</taxon>
        <taxon>Magnoliopsida</taxon>
        <taxon>eudicotyledons</taxon>
        <taxon>Gunneridae</taxon>
        <taxon>Pentapetalae</taxon>
        <taxon>rosids</taxon>
        <taxon>malvids</taxon>
        <taxon>Brassicales</taxon>
        <taxon>Brassicaceae</taxon>
        <taxon>Brassiceae</taxon>
        <taxon>Brassica</taxon>
    </lineage>
</organism>
<dbReference type="InterPro" id="IPR017451">
    <property type="entry name" value="F-box-assoc_interact_dom"/>
</dbReference>
<evidence type="ECO:0000313" key="3">
    <source>
        <dbReference type="EMBL" id="KAF2611137.1"/>
    </source>
</evidence>
<evidence type="ECO:0000256" key="1">
    <source>
        <dbReference type="SAM" id="MobiDB-lite"/>
    </source>
</evidence>
<dbReference type="InterPro" id="IPR001810">
    <property type="entry name" value="F-box_dom"/>
</dbReference>
<accession>A0A8S9LYL3</accession>
<gene>
    <name evidence="3" type="ORF">F2Q70_00008983</name>
</gene>
<sequence length="468" mass="53074">MNHCKIIRRRTQSSTTSSTYVGENPKTLPIDLIMEILKRLPTKTIAKCRCVSKQWGSLLCDPYFTKSFLTRSSTRPRLLFTFEFGGKWHFFSSPQPQNGDEQVVIADYHMGFSGDWYKETCILANGFIYLNDRKMLKEKMERVPVICNPSTGQQVNLPKVLAKNKDLRSFLGYDPIENQLKVLCMTVARYREQTNSREHQVLTLGKGKPSWRKIACLFPHFPENFGTGICINGILYYIARSNLNTVIACFDVKYEKFRFIQIDDENSKLYWFLTLINYKGKLGAIVYDRSINGQLWVLDDPEKEKWSKHIFHLPDAAFWIMRSIWATDTGEIVWARSRWTHPFYVFYYNLETQSVRRVEIKGIEGKDSLPSVDLKRHQIITKTTLFTADLNRRQLAGGGGGGRGGGGGSRSSSSGGRSSGGGSRGGGSVGVTRPSTTNTQGGRVPSSGARLHYSVAMFFFLTCLVIMY</sequence>
<dbReference type="Gene3D" id="1.20.1280.50">
    <property type="match status" value="1"/>
</dbReference>
<dbReference type="Pfam" id="PF08268">
    <property type="entry name" value="FBA_3"/>
    <property type="match status" value="1"/>
</dbReference>
<dbReference type="InterPro" id="IPR036047">
    <property type="entry name" value="F-box-like_dom_sf"/>
</dbReference>
<feature type="compositionally biased region" description="Gly residues" evidence="1">
    <location>
        <begin position="396"/>
        <end position="409"/>
    </location>
</feature>
<dbReference type="PANTHER" id="PTHR31111">
    <property type="entry name" value="BNAA05G37150D PROTEIN-RELATED"/>
    <property type="match status" value="1"/>
</dbReference>
<feature type="domain" description="F-box" evidence="2">
    <location>
        <begin position="28"/>
        <end position="68"/>
    </location>
</feature>
<reference evidence="3" key="1">
    <citation type="submission" date="2019-12" db="EMBL/GenBank/DDBJ databases">
        <title>Genome sequencing and annotation of Brassica cretica.</title>
        <authorList>
            <person name="Studholme D.J."/>
            <person name="Sarris P.F."/>
        </authorList>
    </citation>
    <scope>NUCLEOTIDE SEQUENCE</scope>
    <source>
        <strain evidence="3">PFS-102/07</strain>
        <tissue evidence="3">Leaf</tissue>
    </source>
</reference>
<dbReference type="EMBL" id="QGKY02000089">
    <property type="protein sequence ID" value="KAF2611137.1"/>
    <property type="molecule type" value="Genomic_DNA"/>
</dbReference>